<evidence type="ECO:0000313" key="6">
    <source>
        <dbReference type="EMBL" id="EFW94230.1"/>
    </source>
</evidence>
<dbReference type="eggNOG" id="arCOG02276">
    <property type="taxonomic scope" value="Archaea"/>
</dbReference>
<evidence type="ECO:0000256" key="2">
    <source>
        <dbReference type="ARBA" id="ARBA00023163"/>
    </source>
</evidence>
<feature type="domain" description="GAF" evidence="4">
    <location>
        <begin position="193"/>
        <end position="334"/>
    </location>
</feature>
<dbReference type="SUPFAM" id="SSF55785">
    <property type="entry name" value="PYP-like sensor domain (PAS domain)"/>
    <property type="match status" value="1"/>
</dbReference>
<accession>E7QMP6</accession>
<dbReference type="eggNOG" id="arCOG02350">
    <property type="taxonomic scope" value="Archaea"/>
</dbReference>
<dbReference type="Pfam" id="PF13185">
    <property type="entry name" value="GAF_2"/>
    <property type="match status" value="2"/>
</dbReference>
<evidence type="ECO:0000256" key="3">
    <source>
        <dbReference type="SAM" id="MobiDB-lite"/>
    </source>
</evidence>
<dbReference type="NCBIfam" id="TIGR00229">
    <property type="entry name" value="sensory_box"/>
    <property type="match status" value="1"/>
</dbReference>
<evidence type="ECO:0000259" key="4">
    <source>
        <dbReference type="SMART" id="SM00065"/>
    </source>
</evidence>
<dbReference type="Proteomes" id="UP000003751">
    <property type="component" value="Unassembled WGS sequence"/>
</dbReference>
<dbReference type="Gene3D" id="3.30.450.40">
    <property type="match status" value="2"/>
</dbReference>
<comment type="caution">
    <text evidence="6">The sequence shown here is derived from an EMBL/GenBank/DDBJ whole genome shotgun (WGS) entry which is preliminary data.</text>
</comment>
<reference evidence="6 7" key="1">
    <citation type="journal article" date="2014" name="ISME J.">
        <title>Trehalose/2-sulfotrehalose biosynthesis and glycine-betaine uptake are widely spread mechanisms for osmoadaptation in the Halobacteriales.</title>
        <authorList>
            <person name="Youssef N.H."/>
            <person name="Savage-Ashlock K.N."/>
            <person name="McCully A.L."/>
            <person name="Luedtke B."/>
            <person name="Shaw E.I."/>
            <person name="Hoff W.D."/>
            <person name="Elshahed M.S."/>
        </authorList>
    </citation>
    <scope>NUCLEOTIDE SEQUENCE [LARGE SCALE GENOMIC DNA]</scope>
    <source>
        <strain evidence="6 7">DX253</strain>
    </source>
</reference>
<evidence type="ECO:0000256" key="1">
    <source>
        <dbReference type="ARBA" id="ARBA00023015"/>
    </source>
</evidence>
<dbReference type="Pfam" id="PF08448">
    <property type="entry name" value="PAS_4"/>
    <property type="match status" value="1"/>
</dbReference>
<dbReference type="SMART" id="SM00091">
    <property type="entry name" value="PAS"/>
    <property type="match status" value="1"/>
</dbReference>
<dbReference type="PANTHER" id="PTHR34236">
    <property type="entry name" value="DIMETHYL SULFOXIDE REDUCTASE TRANSCRIPTIONAL ACTIVATOR"/>
    <property type="match status" value="1"/>
</dbReference>
<dbReference type="eggNOG" id="arCOG02334">
    <property type="taxonomic scope" value="Archaea"/>
</dbReference>
<dbReference type="InterPro" id="IPR007050">
    <property type="entry name" value="HTH_bacterioopsin"/>
</dbReference>
<name>E7QMP6_HALPU</name>
<dbReference type="SUPFAM" id="SSF55781">
    <property type="entry name" value="GAF domain-like"/>
    <property type="match status" value="2"/>
</dbReference>
<feature type="domain" description="PAS" evidence="5">
    <location>
        <begin position="67"/>
        <end position="133"/>
    </location>
</feature>
<dbReference type="InterPro" id="IPR031803">
    <property type="entry name" value="BAT_GAF/HTH-assoc"/>
</dbReference>
<gene>
    <name evidence="6" type="ORF">ZOD2009_00320</name>
</gene>
<evidence type="ECO:0000259" key="5">
    <source>
        <dbReference type="SMART" id="SM00091"/>
    </source>
</evidence>
<dbReference type="OrthoDB" id="342253at2157"/>
<dbReference type="eggNOG" id="arCOG08095">
    <property type="taxonomic scope" value="Archaea"/>
</dbReference>
<dbReference type="EMBL" id="AEMG01000001">
    <property type="protein sequence ID" value="EFW94230.1"/>
    <property type="molecule type" value="Genomic_DNA"/>
</dbReference>
<evidence type="ECO:0000313" key="7">
    <source>
        <dbReference type="Proteomes" id="UP000003751"/>
    </source>
</evidence>
<protein>
    <submittedName>
        <fullName evidence="6">Putative PAS/PAC sensor protein</fullName>
    </submittedName>
</protein>
<feature type="compositionally biased region" description="Basic and acidic residues" evidence="3">
    <location>
        <begin position="51"/>
        <end position="67"/>
    </location>
</feature>
<dbReference type="Pfam" id="PF04967">
    <property type="entry name" value="HTH_10"/>
    <property type="match status" value="1"/>
</dbReference>
<dbReference type="Gene3D" id="3.30.450.20">
    <property type="entry name" value="PAS domain"/>
    <property type="match status" value="1"/>
</dbReference>
<dbReference type="InterPro" id="IPR000014">
    <property type="entry name" value="PAS"/>
</dbReference>
<dbReference type="STRING" id="797209.GCA_000376445_04079"/>
<dbReference type="PATRIC" id="fig|797209.4.peg.47"/>
<dbReference type="InterPro" id="IPR003018">
    <property type="entry name" value="GAF"/>
</dbReference>
<feature type="region of interest" description="Disordered" evidence="3">
    <location>
        <begin position="46"/>
        <end position="67"/>
    </location>
</feature>
<proteinExistence type="predicted"/>
<feature type="domain" description="GAF" evidence="4">
    <location>
        <begin position="362"/>
        <end position="514"/>
    </location>
</feature>
<dbReference type="CDD" id="cd00130">
    <property type="entry name" value="PAS"/>
    <property type="match status" value="1"/>
</dbReference>
<dbReference type="InterPro" id="IPR029016">
    <property type="entry name" value="GAF-like_dom_sf"/>
</dbReference>
<dbReference type="PANTHER" id="PTHR34236:SF1">
    <property type="entry name" value="DIMETHYL SULFOXIDE REDUCTASE TRANSCRIPTIONAL ACTIVATOR"/>
    <property type="match status" value="1"/>
</dbReference>
<dbReference type="SMART" id="SM00065">
    <property type="entry name" value="GAF"/>
    <property type="match status" value="2"/>
</dbReference>
<dbReference type="Pfam" id="PF15915">
    <property type="entry name" value="BAT"/>
    <property type="match status" value="1"/>
</dbReference>
<dbReference type="InterPro" id="IPR035965">
    <property type="entry name" value="PAS-like_dom_sf"/>
</dbReference>
<dbReference type="AlphaFoldDB" id="E7QMP6"/>
<keyword evidence="2" id="KW-0804">Transcription</keyword>
<sequence length="735" mass="82072">MTTPEVAAEFDCTDRTVYNKLEELVAEGPLKTKKVGARGRVWWRPVSNETEGPKEGPKNLNGPRERVRSHPVFDSGMVGVIVWGSDFTIRDANDAFLEMAGMEFEEALGTSWRDLTPEEFYLDSERHIEQVEETGSGVPYEKQYYHSDGSCWWGLFESQVLNDSEKVEFVIEITDRKESEVALERLNDASRELINTKTETIADRVASLALAILDVEYAALWRYDDRSGDLEEHAADAAGDEDADAFGLPSEISDWVWQTFIDTDVHVQNDIGGQIDESSSLRSCAFVPLGRHGVVTFGSTQADAFDERTVELAETTAATVETAWNRAQGEHQLNERNDELERLDRLNALIRGVHQHLVDADSRETIEQAVVEQLADSALYEFAWIGARDPGTDTVTPREWAGVDDGYLDMLSISTERTGLNEDPIAAAIRTSDLQVVADVAIDPRAAPWREVTLDRGARSCISIPLRYNRSKYGVLTVYISSPQSDERDHAVLKELGETIAHAIDAVETKRTLLSDSVTELTLEIHDGDDVLTALAQASDCEITFDSLVPLRDGAARLFFVTEDVSAKEVLDEARRLPSIAEVTLLREAETESVFEATVTGSTLASHVIENGGLVRSLTVTAEMTTAIIDQPAGTTVREFVETIRIEYPSADLVARHSRDRPIRTREDMRTVLSERLTDRQREILETAYRSGYFESPRVQTGRDLSEAFDITQSTFSHHLREGERRLCELVFDSA</sequence>
<keyword evidence="1" id="KW-0805">Transcription regulation</keyword>
<dbReference type="InterPro" id="IPR013656">
    <property type="entry name" value="PAS_4"/>
</dbReference>
<organism evidence="6 7">
    <name type="scientific">Haladaptatus paucihalophilus DX253</name>
    <dbReference type="NCBI Taxonomy" id="797209"/>
    <lineage>
        <taxon>Archaea</taxon>
        <taxon>Methanobacteriati</taxon>
        <taxon>Methanobacteriota</taxon>
        <taxon>Stenosarchaea group</taxon>
        <taxon>Halobacteria</taxon>
        <taxon>Halobacteriales</taxon>
        <taxon>Haladaptataceae</taxon>
        <taxon>Haladaptatus</taxon>
    </lineage>
</organism>